<name>A0ACB7X860_9ERIC</name>
<accession>A0ACB7X860</accession>
<dbReference type="EMBL" id="CM037156">
    <property type="protein sequence ID" value="KAH7836914.1"/>
    <property type="molecule type" value="Genomic_DNA"/>
</dbReference>
<dbReference type="Proteomes" id="UP000828048">
    <property type="component" value="Chromosome 6"/>
</dbReference>
<reference evidence="1 2" key="1">
    <citation type="journal article" date="2021" name="Hortic Res">
        <title>High-quality reference genome and annotation aids understanding of berry development for evergreen blueberry (Vaccinium darrowii).</title>
        <authorList>
            <person name="Yu J."/>
            <person name="Hulse-Kemp A.M."/>
            <person name="Babiker E."/>
            <person name="Staton M."/>
        </authorList>
    </citation>
    <scope>NUCLEOTIDE SEQUENCE [LARGE SCALE GENOMIC DNA]</scope>
    <source>
        <strain evidence="2">cv. NJ 8807/NJ 8810</strain>
        <tissue evidence="1">Young leaf</tissue>
    </source>
</reference>
<gene>
    <name evidence="1" type="ORF">Vadar_007357</name>
</gene>
<comment type="caution">
    <text evidence="1">The sequence shown here is derived from an EMBL/GenBank/DDBJ whole genome shotgun (WGS) entry which is preliminary data.</text>
</comment>
<sequence length="283" mass="30316">MRLCLFFISSSVLLGISLLRFMLPREFFGLLKMLLTLESIAGLAAAAAIFSQGPEELSHFATSSLILSIKAAQSDPSPLQDFCVADLNSPISVNGHVCKDPNLVQVDDFILSGVNVPGNTSNALGSIVTPFFVSNFPALNTLGVSMARIDFAPHGLNPPHYHPRATEILTVLEGTLEVGFVTSSTYNLPNQLISKVLQKGDAIVFPEALVHFQQNLGNSHAVALASFSSQNPDINTIANTVFGSNPAISSDILAKAFQVSNSLIADIQSQFRNDLKCNCPCRL</sequence>
<evidence type="ECO:0000313" key="1">
    <source>
        <dbReference type="EMBL" id="KAH7836914.1"/>
    </source>
</evidence>
<evidence type="ECO:0000313" key="2">
    <source>
        <dbReference type="Proteomes" id="UP000828048"/>
    </source>
</evidence>
<protein>
    <submittedName>
        <fullName evidence="1">Uncharacterized protein</fullName>
    </submittedName>
</protein>
<proteinExistence type="predicted"/>
<organism evidence="1 2">
    <name type="scientific">Vaccinium darrowii</name>
    <dbReference type="NCBI Taxonomy" id="229202"/>
    <lineage>
        <taxon>Eukaryota</taxon>
        <taxon>Viridiplantae</taxon>
        <taxon>Streptophyta</taxon>
        <taxon>Embryophyta</taxon>
        <taxon>Tracheophyta</taxon>
        <taxon>Spermatophyta</taxon>
        <taxon>Magnoliopsida</taxon>
        <taxon>eudicotyledons</taxon>
        <taxon>Gunneridae</taxon>
        <taxon>Pentapetalae</taxon>
        <taxon>asterids</taxon>
        <taxon>Ericales</taxon>
        <taxon>Ericaceae</taxon>
        <taxon>Vaccinioideae</taxon>
        <taxon>Vaccinieae</taxon>
        <taxon>Vaccinium</taxon>
    </lineage>
</organism>
<keyword evidence="2" id="KW-1185">Reference proteome</keyword>